<feature type="signal peptide" evidence="2">
    <location>
        <begin position="1"/>
        <end position="21"/>
    </location>
</feature>
<evidence type="ECO:0000256" key="1">
    <source>
        <dbReference type="ARBA" id="ARBA00010333"/>
    </source>
</evidence>
<sequence>MKGFCSRGALLSLAVSLGAHAADVRLVTGDDYAPLTDRALPRGGMLSAVAQAALERSGLASSLAWQPWNRGYLMTLRGEYDATFPYIRAEQREHDFLYSAPLYVSEQHLFSRATDAFEVSDLAGFSGRRLCHPLGWQLPAGVQALVDRGVLVRHSPPSLSECALLLLLGRDDVFLADRLLGVHAVQSTEVDRRRFHVSDSVLSRQTIHLIVPRSRPDAGQLIERFDRGLRTLQDSGDYQRLIESFAADSVPMERAPRQGDNGRDGWCRSRFSAFEQCQHQWQAGRSEQCL</sequence>
<accession>A0A365PUL3</accession>
<dbReference type="EMBL" id="QNTV01000007">
    <property type="protein sequence ID" value="RBA58168.1"/>
    <property type="molecule type" value="Genomic_DNA"/>
</dbReference>
<gene>
    <name evidence="3" type="ORF">DQ403_11730</name>
</gene>
<evidence type="ECO:0000313" key="4">
    <source>
        <dbReference type="Proteomes" id="UP000252554"/>
    </source>
</evidence>
<evidence type="ECO:0000256" key="2">
    <source>
        <dbReference type="SAM" id="SignalP"/>
    </source>
</evidence>
<dbReference type="PANTHER" id="PTHR35936:SF35">
    <property type="entry name" value="L-CYSTINE-BINDING PROTEIN TCYJ"/>
    <property type="match status" value="1"/>
</dbReference>
<feature type="chain" id="PRO_5016778006" evidence="2">
    <location>
        <begin position="22"/>
        <end position="290"/>
    </location>
</feature>
<dbReference type="Gene3D" id="3.40.190.10">
    <property type="entry name" value="Periplasmic binding protein-like II"/>
    <property type="match status" value="2"/>
</dbReference>
<reference evidence="3 4" key="1">
    <citation type="submission" date="2018-06" db="EMBL/GenBank/DDBJ databases">
        <title>Whole genome sequencing of four bacterial strains from South Shetland trench revealing bio-synthetic gene clusters.</title>
        <authorList>
            <person name="Abdel-Mageed W.M."/>
            <person name="Lehri B."/>
            <person name="Jarmusch S.A."/>
            <person name="Miranda K."/>
            <person name="Goodfellow M."/>
            <person name="Jaspars M."/>
            <person name="Karlyshev A.V."/>
        </authorList>
    </citation>
    <scope>NUCLEOTIDE SEQUENCE [LARGE SCALE GENOMIC DNA]</scope>
    <source>
        <strain evidence="3 4">SST2</strain>
    </source>
</reference>
<dbReference type="AlphaFoldDB" id="A0A365PUL3"/>
<keyword evidence="2" id="KW-0732">Signal</keyword>
<dbReference type="RefSeq" id="WP_128120442.1">
    <property type="nucleotide sequence ID" value="NZ_QNTV01000007.1"/>
</dbReference>
<dbReference type="PANTHER" id="PTHR35936">
    <property type="entry name" value="MEMBRANE-BOUND LYTIC MUREIN TRANSGLYCOSYLASE F"/>
    <property type="match status" value="1"/>
</dbReference>
<name>A0A365PUL3_9GAMM</name>
<proteinExistence type="inferred from homology"/>
<dbReference type="Proteomes" id="UP000252554">
    <property type="component" value="Unassembled WGS sequence"/>
</dbReference>
<protein>
    <submittedName>
        <fullName evidence="3">Amino acid ABC transporter substrate-binding protein</fullName>
    </submittedName>
</protein>
<organism evidence="3 4">
    <name type="scientific">Stutzerimonas zhaodongensis</name>
    <dbReference type="NCBI Taxonomy" id="1176257"/>
    <lineage>
        <taxon>Bacteria</taxon>
        <taxon>Pseudomonadati</taxon>
        <taxon>Pseudomonadota</taxon>
        <taxon>Gammaproteobacteria</taxon>
        <taxon>Pseudomonadales</taxon>
        <taxon>Pseudomonadaceae</taxon>
        <taxon>Stutzerimonas</taxon>
    </lineage>
</organism>
<comment type="caution">
    <text evidence="3">The sequence shown here is derived from an EMBL/GenBank/DDBJ whole genome shotgun (WGS) entry which is preliminary data.</text>
</comment>
<comment type="similarity">
    <text evidence="1">Belongs to the bacterial solute-binding protein 3 family.</text>
</comment>
<dbReference type="SUPFAM" id="SSF53850">
    <property type="entry name" value="Periplasmic binding protein-like II"/>
    <property type="match status" value="1"/>
</dbReference>
<evidence type="ECO:0000313" key="3">
    <source>
        <dbReference type="EMBL" id="RBA58168.1"/>
    </source>
</evidence>